<evidence type="ECO:0000256" key="1">
    <source>
        <dbReference type="ARBA" id="ARBA00004651"/>
    </source>
</evidence>
<dbReference type="CDD" id="cd06261">
    <property type="entry name" value="TM_PBP2"/>
    <property type="match status" value="1"/>
</dbReference>
<feature type="transmembrane region" description="Helical" evidence="7">
    <location>
        <begin position="241"/>
        <end position="267"/>
    </location>
</feature>
<dbReference type="Proteomes" id="UP000062255">
    <property type="component" value="Chromosome"/>
</dbReference>
<dbReference type="GO" id="GO:0005886">
    <property type="term" value="C:plasma membrane"/>
    <property type="evidence" value="ECO:0007669"/>
    <property type="project" value="UniProtKB-SubCell"/>
</dbReference>
<gene>
    <name evidence="9" type="ORF">AFA91_26630</name>
</gene>
<keyword evidence="4 7" id="KW-0812">Transmembrane</keyword>
<feature type="transmembrane region" description="Helical" evidence="7">
    <location>
        <begin position="124"/>
        <end position="144"/>
    </location>
</feature>
<evidence type="ECO:0000313" key="9">
    <source>
        <dbReference type="EMBL" id="AKS34875.1"/>
    </source>
</evidence>
<feature type="transmembrane region" description="Helical" evidence="7">
    <location>
        <begin position="150"/>
        <end position="169"/>
    </location>
</feature>
<name>A0A0K0XBU6_MYCGD</name>
<dbReference type="PATRIC" id="fig|134601.6.peg.5502"/>
<sequence length="278" mass="29610">MATTTTTTATKDDPARVAARRVPRARRRLGQRQVYGTAAVVVALAGWQLVAALRIKPAIVLPGPTDVLAAFGQLFAGETIWADLATSGRELLYGLLLATAVGLPLGLLIGWYRRLSYVTGPLINFLYATPRIALTPLLIIWLGIGQTSKIAIVFLMAIFPILINTASGVQNLDPAVVRVARCFGAGDLQIFRTIALPGSVPFIISGLRLAVGQALIGVFVAELSGATHGVGMLMNNAGQQFQTSVVFAGLFIFAVTGVLLTGALRAIERRFEAWRPHP</sequence>
<dbReference type="Gene3D" id="1.10.3720.10">
    <property type="entry name" value="MetI-like"/>
    <property type="match status" value="1"/>
</dbReference>
<dbReference type="RefSeq" id="WP_049747333.1">
    <property type="nucleotide sequence ID" value="NZ_CP012150.1"/>
</dbReference>
<organism evidence="9 10">
    <name type="scientific">Mycolicibacterium goodii</name>
    <name type="common">Mycobacterium goodii</name>
    <dbReference type="NCBI Taxonomy" id="134601"/>
    <lineage>
        <taxon>Bacteria</taxon>
        <taxon>Bacillati</taxon>
        <taxon>Actinomycetota</taxon>
        <taxon>Actinomycetes</taxon>
        <taxon>Mycobacteriales</taxon>
        <taxon>Mycobacteriaceae</taxon>
        <taxon>Mycolicibacterium</taxon>
    </lineage>
</organism>
<proteinExistence type="inferred from homology"/>
<feature type="transmembrane region" description="Helical" evidence="7">
    <location>
        <begin position="200"/>
        <end position="221"/>
    </location>
</feature>
<evidence type="ECO:0000259" key="8">
    <source>
        <dbReference type="PROSITE" id="PS50928"/>
    </source>
</evidence>
<keyword evidence="2 7" id="KW-0813">Transport</keyword>
<feature type="transmembrane region" description="Helical" evidence="7">
    <location>
        <begin position="91"/>
        <end position="112"/>
    </location>
</feature>
<dbReference type="PROSITE" id="PS50928">
    <property type="entry name" value="ABC_TM1"/>
    <property type="match status" value="1"/>
</dbReference>
<evidence type="ECO:0000256" key="3">
    <source>
        <dbReference type="ARBA" id="ARBA00022475"/>
    </source>
</evidence>
<dbReference type="PANTHER" id="PTHR30151">
    <property type="entry name" value="ALKANE SULFONATE ABC TRANSPORTER-RELATED, MEMBRANE SUBUNIT"/>
    <property type="match status" value="1"/>
</dbReference>
<dbReference type="Pfam" id="PF00528">
    <property type="entry name" value="BPD_transp_1"/>
    <property type="match status" value="1"/>
</dbReference>
<comment type="subcellular location">
    <subcellularLocation>
        <location evidence="1 7">Cell membrane</location>
        <topology evidence="1 7">Multi-pass membrane protein</topology>
    </subcellularLocation>
</comment>
<evidence type="ECO:0000256" key="5">
    <source>
        <dbReference type="ARBA" id="ARBA00022989"/>
    </source>
</evidence>
<evidence type="ECO:0000313" key="10">
    <source>
        <dbReference type="Proteomes" id="UP000062255"/>
    </source>
</evidence>
<keyword evidence="5 7" id="KW-1133">Transmembrane helix</keyword>
<dbReference type="EMBL" id="CP012150">
    <property type="protein sequence ID" value="AKS34875.1"/>
    <property type="molecule type" value="Genomic_DNA"/>
</dbReference>
<evidence type="ECO:0000256" key="7">
    <source>
        <dbReference type="RuleBase" id="RU363032"/>
    </source>
</evidence>
<evidence type="ECO:0000256" key="2">
    <source>
        <dbReference type="ARBA" id="ARBA00022448"/>
    </source>
</evidence>
<dbReference type="InterPro" id="IPR000515">
    <property type="entry name" value="MetI-like"/>
</dbReference>
<dbReference type="STRING" id="134601.AFA91_26630"/>
<dbReference type="OrthoDB" id="3173654at2"/>
<dbReference type="SUPFAM" id="SSF161098">
    <property type="entry name" value="MetI-like"/>
    <property type="match status" value="1"/>
</dbReference>
<dbReference type="AlphaFoldDB" id="A0A0K0XBU6"/>
<feature type="transmembrane region" description="Helical" evidence="7">
    <location>
        <begin position="34"/>
        <end position="55"/>
    </location>
</feature>
<keyword evidence="6 7" id="KW-0472">Membrane</keyword>
<keyword evidence="3" id="KW-1003">Cell membrane</keyword>
<evidence type="ECO:0000256" key="4">
    <source>
        <dbReference type="ARBA" id="ARBA00022692"/>
    </source>
</evidence>
<dbReference type="InterPro" id="IPR035906">
    <property type="entry name" value="MetI-like_sf"/>
</dbReference>
<dbReference type="GO" id="GO:0055085">
    <property type="term" value="P:transmembrane transport"/>
    <property type="evidence" value="ECO:0007669"/>
    <property type="project" value="InterPro"/>
</dbReference>
<evidence type="ECO:0000256" key="6">
    <source>
        <dbReference type="ARBA" id="ARBA00023136"/>
    </source>
</evidence>
<comment type="similarity">
    <text evidence="7">Belongs to the binding-protein-dependent transport system permease family.</text>
</comment>
<reference evidence="9 10" key="1">
    <citation type="submission" date="2015-07" db="EMBL/GenBank/DDBJ databases">
        <title>Complete genome sequence of Mycobacterium goodii X7B, a facultative thermophilic biodesulfurizing bacterium.</title>
        <authorList>
            <person name="Yu B."/>
            <person name="Li F."/>
            <person name="Xu P."/>
        </authorList>
    </citation>
    <scope>NUCLEOTIDE SEQUENCE [LARGE SCALE GENOMIC DNA]</scope>
    <source>
        <strain evidence="9 10">X7B</strain>
    </source>
</reference>
<feature type="domain" description="ABC transmembrane type-1" evidence="8">
    <location>
        <begin position="84"/>
        <end position="264"/>
    </location>
</feature>
<dbReference type="PANTHER" id="PTHR30151:SF0">
    <property type="entry name" value="ABC TRANSPORTER PERMEASE PROTEIN MJ0413-RELATED"/>
    <property type="match status" value="1"/>
</dbReference>
<dbReference type="KEGG" id="mgo:AFA91_26630"/>
<protein>
    <recommendedName>
        <fullName evidence="8">ABC transmembrane type-1 domain-containing protein</fullName>
    </recommendedName>
</protein>
<accession>A0A0K0XBU6</accession>